<dbReference type="NCBIfam" id="TIGR01414">
    <property type="entry name" value="autotrans_barl"/>
    <property type="match status" value="1"/>
</dbReference>
<proteinExistence type="predicted"/>
<evidence type="ECO:0000313" key="5">
    <source>
        <dbReference type="Proteomes" id="UP001595579"/>
    </source>
</evidence>
<feature type="signal peptide" evidence="2">
    <location>
        <begin position="1"/>
        <end position="23"/>
    </location>
</feature>
<accession>A0ABV7LJC9</accession>
<comment type="caution">
    <text evidence="4">The sequence shown here is derived from an EMBL/GenBank/DDBJ whole genome shotgun (WGS) entry which is preliminary data.</text>
</comment>
<dbReference type="RefSeq" id="WP_386770838.1">
    <property type="nucleotide sequence ID" value="NZ_JBHRUG010000002.1"/>
</dbReference>
<protein>
    <submittedName>
        <fullName evidence="4">Porin family protein</fullName>
    </submittedName>
</protein>
<dbReference type="InterPro" id="IPR027385">
    <property type="entry name" value="Beta-barrel_OMP"/>
</dbReference>
<dbReference type="Gene3D" id="2.40.160.20">
    <property type="match status" value="1"/>
</dbReference>
<dbReference type="Proteomes" id="UP001595579">
    <property type="component" value="Unassembled WGS sequence"/>
</dbReference>
<feature type="domain" description="Outer membrane protein beta-barrel" evidence="3">
    <location>
        <begin position="10"/>
        <end position="180"/>
    </location>
</feature>
<keyword evidence="5" id="KW-1185">Reference proteome</keyword>
<sequence>MKVIVASAMTLLAAGALPTIVQAQSFQPADYPQSYVGGDAMFWELNPDSGPSADSLGLRLLGGVQFNDYIAAEGHLGSGGSDTNQGQDTELDYIVGAYAKGILPVGDEFRVYGLAGVTAVEGTFTVGPFSGSERESGFSYGAGAEFDIIPNLAVGADFMRYLDKSEYTFDAASVGVRYRF</sequence>
<feature type="chain" id="PRO_5047184763" evidence="2">
    <location>
        <begin position="24"/>
        <end position="180"/>
    </location>
</feature>
<organism evidence="4 5">
    <name type="scientific">Litchfieldella rifensis</name>
    <dbReference type="NCBI Taxonomy" id="762643"/>
    <lineage>
        <taxon>Bacteria</taxon>
        <taxon>Pseudomonadati</taxon>
        <taxon>Pseudomonadota</taxon>
        <taxon>Gammaproteobacteria</taxon>
        <taxon>Oceanospirillales</taxon>
        <taxon>Halomonadaceae</taxon>
        <taxon>Litchfieldella</taxon>
    </lineage>
</organism>
<keyword evidence="1 2" id="KW-0732">Signal</keyword>
<evidence type="ECO:0000256" key="1">
    <source>
        <dbReference type="ARBA" id="ARBA00022729"/>
    </source>
</evidence>
<gene>
    <name evidence="4" type="ORF">ACFOEV_01385</name>
</gene>
<dbReference type="InterPro" id="IPR006315">
    <property type="entry name" value="OM_autotransptr_brl_dom"/>
</dbReference>
<dbReference type="InterPro" id="IPR011250">
    <property type="entry name" value="OMP/PagP_B-barrel"/>
</dbReference>
<dbReference type="Pfam" id="PF13505">
    <property type="entry name" value="OMP_b-brl"/>
    <property type="match status" value="1"/>
</dbReference>
<dbReference type="EMBL" id="JBHRUG010000002">
    <property type="protein sequence ID" value="MFC3282261.1"/>
    <property type="molecule type" value="Genomic_DNA"/>
</dbReference>
<reference evidence="5" key="1">
    <citation type="journal article" date="2019" name="Int. J. Syst. Evol. Microbiol.">
        <title>The Global Catalogue of Microorganisms (GCM) 10K type strain sequencing project: providing services to taxonomists for standard genome sequencing and annotation.</title>
        <authorList>
            <consortium name="The Broad Institute Genomics Platform"/>
            <consortium name="The Broad Institute Genome Sequencing Center for Infectious Disease"/>
            <person name="Wu L."/>
            <person name="Ma J."/>
        </authorList>
    </citation>
    <scope>NUCLEOTIDE SEQUENCE [LARGE SCALE GENOMIC DNA]</scope>
    <source>
        <strain evidence="5">CECT 7698</strain>
    </source>
</reference>
<evidence type="ECO:0000256" key="2">
    <source>
        <dbReference type="SAM" id="SignalP"/>
    </source>
</evidence>
<evidence type="ECO:0000259" key="3">
    <source>
        <dbReference type="Pfam" id="PF13505"/>
    </source>
</evidence>
<evidence type="ECO:0000313" key="4">
    <source>
        <dbReference type="EMBL" id="MFC3282261.1"/>
    </source>
</evidence>
<dbReference type="SUPFAM" id="SSF56925">
    <property type="entry name" value="OMPA-like"/>
    <property type="match status" value="1"/>
</dbReference>
<name>A0ABV7LJC9_9GAMM</name>